<evidence type="ECO:0000313" key="2">
    <source>
        <dbReference type="EMBL" id="KNF06891.1"/>
    </source>
</evidence>
<proteinExistence type="predicted"/>
<evidence type="ECO:0000313" key="3">
    <source>
        <dbReference type="Proteomes" id="UP000054564"/>
    </source>
</evidence>
<organism evidence="2 3">
    <name type="scientific">Puccinia striiformis f. sp. tritici PST-78</name>
    <dbReference type="NCBI Taxonomy" id="1165861"/>
    <lineage>
        <taxon>Eukaryota</taxon>
        <taxon>Fungi</taxon>
        <taxon>Dikarya</taxon>
        <taxon>Basidiomycota</taxon>
        <taxon>Pucciniomycotina</taxon>
        <taxon>Pucciniomycetes</taxon>
        <taxon>Pucciniales</taxon>
        <taxon>Pucciniaceae</taxon>
        <taxon>Puccinia</taxon>
    </lineage>
</organism>
<feature type="compositionally biased region" description="Polar residues" evidence="1">
    <location>
        <begin position="12"/>
        <end position="24"/>
    </location>
</feature>
<keyword evidence="3" id="KW-1185">Reference proteome</keyword>
<feature type="region of interest" description="Disordered" evidence="1">
    <location>
        <begin position="1"/>
        <end position="24"/>
    </location>
</feature>
<protein>
    <submittedName>
        <fullName evidence="2">Uncharacterized protein</fullName>
    </submittedName>
</protein>
<name>A0A0L0W5X3_9BASI</name>
<dbReference type="OrthoDB" id="2503796at2759"/>
<accession>A0A0L0W5X3</accession>
<dbReference type="Proteomes" id="UP000054564">
    <property type="component" value="Unassembled WGS sequence"/>
</dbReference>
<dbReference type="AlphaFoldDB" id="A0A0L0W5X3"/>
<dbReference type="STRING" id="1165861.A0A0L0W5X3"/>
<sequence>MCYALGKGDPGTPNSTQPSGATQTLTNQEELARAGRTAQKAVSACYLAYNEPQLSNQKDKHRRHMIGYPCKITRQSLAAFGLTGTGDINPKEVPQLCVVWCSEAARPFSAHVDASHQAILHPTVVKYLPKVHVVSKDIRLLYSVIQHNYRVVLSAHSGALYLGVDAWQSPSAFNVLGVVIYCLVKGNGGAMSLEAMPLDFVFLVESHTSKYLADAVRNDGPVP</sequence>
<dbReference type="EMBL" id="AJIL01000002">
    <property type="protein sequence ID" value="KNF06891.1"/>
    <property type="molecule type" value="Genomic_DNA"/>
</dbReference>
<gene>
    <name evidence="2" type="ORF">PSTG_00207</name>
</gene>
<reference evidence="3" key="1">
    <citation type="submission" date="2014-03" db="EMBL/GenBank/DDBJ databases">
        <title>The Genome Sequence of Puccinia striiformis f. sp. tritici PST-78.</title>
        <authorList>
            <consortium name="The Broad Institute Genome Sequencing Platform"/>
            <person name="Cuomo C."/>
            <person name="Hulbert S."/>
            <person name="Chen X."/>
            <person name="Walker B."/>
            <person name="Young S.K."/>
            <person name="Zeng Q."/>
            <person name="Gargeya S."/>
            <person name="Fitzgerald M."/>
            <person name="Haas B."/>
            <person name="Abouelleil A."/>
            <person name="Alvarado L."/>
            <person name="Arachchi H.M."/>
            <person name="Berlin A.M."/>
            <person name="Chapman S.B."/>
            <person name="Goldberg J."/>
            <person name="Griggs A."/>
            <person name="Gujja S."/>
            <person name="Hansen M."/>
            <person name="Howarth C."/>
            <person name="Imamovic A."/>
            <person name="Larimer J."/>
            <person name="McCowan C."/>
            <person name="Montmayeur A."/>
            <person name="Murphy C."/>
            <person name="Neiman D."/>
            <person name="Pearson M."/>
            <person name="Priest M."/>
            <person name="Roberts A."/>
            <person name="Saif S."/>
            <person name="Shea T."/>
            <person name="Sisk P."/>
            <person name="Sykes S."/>
            <person name="Wortman J."/>
            <person name="Nusbaum C."/>
            <person name="Birren B."/>
        </authorList>
    </citation>
    <scope>NUCLEOTIDE SEQUENCE [LARGE SCALE GENOMIC DNA]</scope>
    <source>
        <strain evidence="3">race PST-78</strain>
    </source>
</reference>
<evidence type="ECO:0000256" key="1">
    <source>
        <dbReference type="SAM" id="MobiDB-lite"/>
    </source>
</evidence>
<comment type="caution">
    <text evidence="2">The sequence shown here is derived from an EMBL/GenBank/DDBJ whole genome shotgun (WGS) entry which is preliminary data.</text>
</comment>